<evidence type="ECO:0000256" key="3">
    <source>
        <dbReference type="ARBA" id="ARBA00023015"/>
    </source>
</evidence>
<dbReference type="InterPro" id="IPR009057">
    <property type="entry name" value="Homeodomain-like_sf"/>
</dbReference>
<dbReference type="InterPro" id="IPR003593">
    <property type="entry name" value="AAA+_ATPase"/>
</dbReference>
<evidence type="ECO:0000256" key="2">
    <source>
        <dbReference type="ARBA" id="ARBA00022840"/>
    </source>
</evidence>
<organism evidence="7 8">
    <name type="scientific">Paraburkholderia susongensis</name>
    <dbReference type="NCBI Taxonomy" id="1515439"/>
    <lineage>
        <taxon>Bacteria</taxon>
        <taxon>Pseudomonadati</taxon>
        <taxon>Pseudomonadota</taxon>
        <taxon>Betaproteobacteria</taxon>
        <taxon>Burkholderiales</taxon>
        <taxon>Burkholderiaceae</taxon>
        <taxon>Paraburkholderia</taxon>
    </lineage>
</organism>
<dbReference type="Gene3D" id="3.40.50.300">
    <property type="entry name" value="P-loop containing nucleotide triphosphate hydrolases"/>
    <property type="match status" value="1"/>
</dbReference>
<dbReference type="Pfam" id="PF25601">
    <property type="entry name" value="AAA_lid_14"/>
    <property type="match status" value="1"/>
</dbReference>
<dbReference type="FunFam" id="3.40.50.300:FF:000006">
    <property type="entry name" value="DNA-binding transcriptional regulator NtrC"/>
    <property type="match status" value="1"/>
</dbReference>
<dbReference type="PRINTS" id="PR01590">
    <property type="entry name" value="HTHFIS"/>
</dbReference>
<sequence>MVTRIKPAQNPRMSMVSPKGDCVDSLRYPDIADLMSRLHFSPGDGRIWLGDQRMLLVHTGSVGAMRRELIDSLGIDAARGLLTRMGYNSGARDAELARKVRPDSSITEMFAVGPQLHMLEGMTVVEPVRLELDVEKGQYYGEFIWKNCAEDEEHIRIYGIGAEPVCWTQIGYASGYTSVFMGRPIVYREVECRALGQSQCRIVGKPVEEWGDEAADDLRFMQAQSFTQGLSAEVAKRDVKRGVERQVTNAASNEAANEAMNEAAGTAKRDVRPNMKDGAGMPVFGDAPTPTPTAFGDDNMVGASPGFNAVCHMIRRVANTRATVLFLGESGVGKEVCARTLHRISACGNGPFVAVNCAAIPEALVESELFGVERGGFTDATQSRPGRFERADGGTLFLDEIGILSLTAQGKLLRALQEGEIERVGDTQTRRVNVRVIAATNLDLKDEIRAGRFREDLYFRLNVFPIRVPSLRERREDLPVLLNHMLHKYRERHARDVTGFTGRALDALLNYGWPGNIREMENLVERGVILAPDGGAIDIGHLFTSGETIDAQMFGLGTNGSLTPSGSLLDQKAGADGEAERVVRKVNNLLMGMSGEIDPTSLDDIETALLKSAVQRAQGNLSAAARTLGITRPQLVYRLKSRGLRV</sequence>
<evidence type="ECO:0000256" key="1">
    <source>
        <dbReference type="ARBA" id="ARBA00022741"/>
    </source>
</evidence>
<dbReference type="PROSITE" id="PS50045">
    <property type="entry name" value="SIGMA54_INTERACT_4"/>
    <property type="match status" value="1"/>
</dbReference>
<dbReference type="Proteomes" id="UP000193228">
    <property type="component" value="Unassembled WGS sequence"/>
</dbReference>
<gene>
    <name evidence="7" type="ORF">SAMN06265784_11064</name>
</gene>
<dbReference type="InterPro" id="IPR024096">
    <property type="entry name" value="NO_sig/Golgi_transp_ligand-bd"/>
</dbReference>
<dbReference type="STRING" id="1515439.SAMN06265784_11064"/>
<dbReference type="SUPFAM" id="SSF46689">
    <property type="entry name" value="Homeodomain-like"/>
    <property type="match status" value="1"/>
</dbReference>
<dbReference type="AlphaFoldDB" id="A0A1X7LV79"/>
<evidence type="ECO:0000313" key="8">
    <source>
        <dbReference type="Proteomes" id="UP000193228"/>
    </source>
</evidence>
<reference evidence="8" key="1">
    <citation type="submission" date="2017-04" db="EMBL/GenBank/DDBJ databases">
        <authorList>
            <person name="Varghese N."/>
            <person name="Submissions S."/>
        </authorList>
    </citation>
    <scope>NUCLEOTIDE SEQUENCE [LARGE SCALE GENOMIC DNA]</scope>
    <source>
        <strain evidence="8">LMG 29540</strain>
    </source>
</reference>
<dbReference type="Gene3D" id="1.10.8.60">
    <property type="match status" value="1"/>
</dbReference>
<dbReference type="InterPro" id="IPR058031">
    <property type="entry name" value="AAA_lid_NorR"/>
</dbReference>
<keyword evidence="4" id="KW-0238">DNA-binding</keyword>
<accession>A0A1X7LV79</accession>
<feature type="domain" description="Sigma-54 factor interaction" evidence="6">
    <location>
        <begin position="300"/>
        <end position="529"/>
    </location>
</feature>
<dbReference type="GO" id="GO:0006355">
    <property type="term" value="P:regulation of DNA-templated transcription"/>
    <property type="evidence" value="ECO:0007669"/>
    <property type="project" value="InterPro"/>
</dbReference>
<protein>
    <submittedName>
        <fullName evidence="7">Regulatory protein, Fis family</fullName>
    </submittedName>
</protein>
<dbReference type="EMBL" id="FXAT01000010">
    <property type="protein sequence ID" value="SMG57796.1"/>
    <property type="molecule type" value="Genomic_DNA"/>
</dbReference>
<dbReference type="SUPFAM" id="SSF111126">
    <property type="entry name" value="Ligand-binding domain in the NO signalling and Golgi transport"/>
    <property type="match status" value="1"/>
</dbReference>
<dbReference type="InterPro" id="IPR004096">
    <property type="entry name" value="V4R"/>
</dbReference>
<dbReference type="GO" id="GO:0043565">
    <property type="term" value="F:sequence-specific DNA binding"/>
    <property type="evidence" value="ECO:0007669"/>
    <property type="project" value="InterPro"/>
</dbReference>
<dbReference type="PANTHER" id="PTHR32071:SF117">
    <property type="entry name" value="PTS-DEPENDENT DIHYDROXYACETONE KINASE OPERON REGULATORY PROTEIN-RELATED"/>
    <property type="match status" value="1"/>
</dbReference>
<keyword evidence="2" id="KW-0067">ATP-binding</keyword>
<dbReference type="Pfam" id="PF06505">
    <property type="entry name" value="XylR_N"/>
    <property type="match status" value="1"/>
</dbReference>
<keyword evidence="8" id="KW-1185">Reference proteome</keyword>
<keyword evidence="5" id="KW-0804">Transcription</keyword>
<dbReference type="RefSeq" id="WP_420814721.1">
    <property type="nucleotide sequence ID" value="NZ_FXAT01000010.1"/>
</dbReference>
<dbReference type="SUPFAM" id="SSF52540">
    <property type="entry name" value="P-loop containing nucleoside triphosphate hydrolases"/>
    <property type="match status" value="1"/>
</dbReference>
<proteinExistence type="predicted"/>
<dbReference type="GO" id="GO:0005524">
    <property type="term" value="F:ATP binding"/>
    <property type="evidence" value="ECO:0007669"/>
    <property type="project" value="UniProtKB-KW"/>
</dbReference>
<dbReference type="Pfam" id="PF02830">
    <property type="entry name" value="V4R"/>
    <property type="match status" value="1"/>
</dbReference>
<dbReference type="InterPro" id="IPR002078">
    <property type="entry name" value="Sigma_54_int"/>
</dbReference>
<dbReference type="InterPro" id="IPR027417">
    <property type="entry name" value="P-loop_NTPase"/>
</dbReference>
<dbReference type="SMART" id="SM00989">
    <property type="entry name" value="V4R"/>
    <property type="match status" value="1"/>
</dbReference>
<dbReference type="InterPro" id="IPR010523">
    <property type="entry name" value="XylR_N"/>
</dbReference>
<dbReference type="CDD" id="cd00009">
    <property type="entry name" value="AAA"/>
    <property type="match status" value="1"/>
</dbReference>
<dbReference type="Pfam" id="PF02954">
    <property type="entry name" value="HTH_8"/>
    <property type="match status" value="1"/>
</dbReference>
<evidence type="ECO:0000259" key="6">
    <source>
        <dbReference type="PROSITE" id="PS50045"/>
    </source>
</evidence>
<evidence type="ECO:0000313" key="7">
    <source>
        <dbReference type="EMBL" id="SMG57796.1"/>
    </source>
</evidence>
<evidence type="ECO:0000256" key="5">
    <source>
        <dbReference type="ARBA" id="ARBA00023163"/>
    </source>
</evidence>
<dbReference type="SMART" id="SM00382">
    <property type="entry name" value="AAA"/>
    <property type="match status" value="1"/>
</dbReference>
<dbReference type="PROSITE" id="PS00676">
    <property type="entry name" value="SIGMA54_INTERACT_2"/>
    <property type="match status" value="1"/>
</dbReference>
<dbReference type="InterPro" id="IPR025943">
    <property type="entry name" value="Sigma_54_int_dom_ATP-bd_2"/>
</dbReference>
<dbReference type="Gene3D" id="3.30.1380.20">
    <property type="entry name" value="Trafficking protein particle complex subunit 3"/>
    <property type="match status" value="1"/>
</dbReference>
<evidence type="ECO:0000256" key="4">
    <source>
        <dbReference type="ARBA" id="ARBA00023125"/>
    </source>
</evidence>
<name>A0A1X7LV79_9BURK</name>
<keyword evidence="1" id="KW-0547">Nucleotide-binding</keyword>
<keyword evidence="3" id="KW-0805">Transcription regulation</keyword>
<dbReference type="InterPro" id="IPR002197">
    <property type="entry name" value="HTH_Fis"/>
</dbReference>
<dbReference type="PANTHER" id="PTHR32071">
    <property type="entry name" value="TRANSCRIPTIONAL REGULATORY PROTEIN"/>
    <property type="match status" value="1"/>
</dbReference>
<dbReference type="Pfam" id="PF00158">
    <property type="entry name" value="Sigma54_activat"/>
    <property type="match status" value="1"/>
</dbReference>
<dbReference type="Gene3D" id="1.10.10.60">
    <property type="entry name" value="Homeodomain-like"/>
    <property type="match status" value="1"/>
</dbReference>